<dbReference type="InterPro" id="IPR014729">
    <property type="entry name" value="Rossmann-like_a/b/a_fold"/>
</dbReference>
<feature type="region of interest" description="Disordered" evidence="1">
    <location>
        <begin position="376"/>
        <end position="455"/>
    </location>
</feature>
<dbReference type="HOGENOM" id="CLU_015980_0_0_1"/>
<feature type="region of interest" description="Disordered" evidence="1">
    <location>
        <begin position="623"/>
        <end position="654"/>
    </location>
</feature>
<feature type="domain" description="UspA" evidence="2">
    <location>
        <begin position="646"/>
        <end position="737"/>
    </location>
</feature>
<dbReference type="OMA" id="AIYCADE"/>
<organism evidence="3 4">
    <name type="scientific">Uncinula necator</name>
    <name type="common">Grape powdery mildew</name>
    <dbReference type="NCBI Taxonomy" id="52586"/>
    <lineage>
        <taxon>Eukaryota</taxon>
        <taxon>Fungi</taxon>
        <taxon>Dikarya</taxon>
        <taxon>Ascomycota</taxon>
        <taxon>Pezizomycotina</taxon>
        <taxon>Leotiomycetes</taxon>
        <taxon>Erysiphales</taxon>
        <taxon>Erysiphaceae</taxon>
        <taxon>Erysiphe</taxon>
    </lineage>
</organism>
<protein>
    <submittedName>
        <fullName evidence="3">Putative universal stress protein</fullName>
    </submittedName>
</protein>
<reference evidence="3 4" key="1">
    <citation type="journal article" date="2014" name="BMC Genomics">
        <title>Adaptive genomic structural variation in the grape powdery mildew pathogen, Erysiphe necator.</title>
        <authorList>
            <person name="Jones L."/>
            <person name="Riaz S."/>
            <person name="Morales-Cruz A."/>
            <person name="Amrine K.C."/>
            <person name="McGuire B."/>
            <person name="Gubler W.D."/>
            <person name="Walker M.A."/>
            <person name="Cantu D."/>
        </authorList>
    </citation>
    <scope>NUCLEOTIDE SEQUENCE [LARGE SCALE GENOMIC DNA]</scope>
    <source>
        <strain evidence="4">c</strain>
    </source>
</reference>
<dbReference type="AlphaFoldDB" id="A0A0B1P619"/>
<dbReference type="Gene3D" id="3.40.50.620">
    <property type="entry name" value="HUPs"/>
    <property type="match status" value="1"/>
</dbReference>
<dbReference type="PRINTS" id="PR01438">
    <property type="entry name" value="UNVRSLSTRESS"/>
</dbReference>
<dbReference type="PANTHER" id="PTHR46100:SF4">
    <property type="entry name" value="USPA DOMAIN-CONTAINING PROTEIN"/>
    <property type="match status" value="1"/>
</dbReference>
<name>A0A0B1P619_UNCNE</name>
<evidence type="ECO:0000256" key="1">
    <source>
        <dbReference type="SAM" id="MobiDB-lite"/>
    </source>
</evidence>
<feature type="compositionally biased region" description="Basic and acidic residues" evidence="1">
    <location>
        <begin position="639"/>
        <end position="654"/>
    </location>
</feature>
<gene>
    <name evidence="3" type="ORF">EV44_g0617</name>
</gene>
<dbReference type="InterPro" id="IPR006015">
    <property type="entry name" value="Universal_stress_UspA"/>
</dbReference>
<comment type="caution">
    <text evidence="3">The sequence shown here is derived from an EMBL/GenBank/DDBJ whole genome shotgun (WGS) entry which is preliminary data.</text>
</comment>
<dbReference type="Proteomes" id="UP000030854">
    <property type="component" value="Unassembled WGS sequence"/>
</dbReference>
<accession>A0A0B1P619</accession>
<dbReference type="PANTHER" id="PTHR46100">
    <property type="entry name" value="IMP2'P"/>
    <property type="match status" value="1"/>
</dbReference>
<feature type="region of interest" description="Disordered" evidence="1">
    <location>
        <begin position="190"/>
        <end position="216"/>
    </location>
</feature>
<dbReference type="STRING" id="52586.A0A0B1P619"/>
<feature type="compositionally biased region" description="Basic and acidic residues" evidence="1">
    <location>
        <begin position="427"/>
        <end position="455"/>
    </location>
</feature>
<feature type="compositionally biased region" description="Basic and acidic residues" evidence="1">
    <location>
        <begin position="400"/>
        <end position="417"/>
    </location>
</feature>
<dbReference type="SUPFAM" id="SSF52402">
    <property type="entry name" value="Adenine nucleotide alpha hydrolases-like"/>
    <property type="match status" value="1"/>
</dbReference>
<feature type="compositionally biased region" description="Polar residues" evidence="1">
    <location>
        <begin position="191"/>
        <end position="216"/>
    </location>
</feature>
<dbReference type="CDD" id="cd23659">
    <property type="entry name" value="USP_At3g01520-like"/>
    <property type="match status" value="1"/>
</dbReference>
<evidence type="ECO:0000259" key="2">
    <source>
        <dbReference type="Pfam" id="PF00582"/>
    </source>
</evidence>
<proteinExistence type="predicted"/>
<sequence>MTHKPQSLESVLDEERRHVLALIEEARIRASSDSARSENGAQPVRSMLQFDLPIPSNRNSTSTSSIGESMPLITPVRSMLDINPVISPIKNTSSMPDLNASKFITTSYRSMLDVSPTGRSPLSFDARSDISPRALPVRSMLDVSPMVQNYLVSSTRNRSTSPRSSSSRCAFDFSPNTMLSLSSSENSYKSQFTRTPLSQREFSPTASRNNSYTRKFSSSMSNADYEFTNNLSSYLPSDASRPLTPKRSAQAGKRSSTPSAMMDAVKNEYFSFKDWDKHRTGSKNGMINNKSPHGRFSKRSITPKFSESAKILIKEEIIDKPRRLQRRRSDANLISSSGVKLSLPKVRRRTFNGTTTLPNDSRLPKETTISEVENAIVVSSDDSVSDDETVQRGRNVKNKSTHEGYKVSDRSERDKESNNAFDFDSFVNKESKDTEKKLSLETENELSSRSEVTTKDPSETLLLAKKLNDLLKMSSDECDSRSNTSYDSETEAGISDIKHAQKLPINTTACISTPATNRCVRSIHRGDFIKMQQEARNNQRRIRKYLVAVDLSEEAAHALEWTIGTVLRDGDTLLAIYCADEEVGISTNDSSLDNITQEHITGNAISNIKSTIPLSTQIEPLRPQSYQAPGSRTSSTTENIDRNPEKNKAEQQRRKAVQEITDKVSKFLRRTNLQVKVVIEVIHCKNPKHLITEVIDFVSPTLVILGSRGRSALKGFILGSFSNYIVTKSSVPVMVARKRLCNASKYKRPSIRLANNIENPHQATDSRTLAAAKIE</sequence>
<feature type="compositionally biased region" description="Polar residues" evidence="1">
    <location>
        <begin position="623"/>
        <end position="638"/>
    </location>
</feature>
<evidence type="ECO:0000313" key="3">
    <source>
        <dbReference type="EMBL" id="KHJ34142.1"/>
    </source>
</evidence>
<evidence type="ECO:0000313" key="4">
    <source>
        <dbReference type="Proteomes" id="UP000030854"/>
    </source>
</evidence>
<keyword evidence="4" id="KW-1185">Reference proteome</keyword>
<dbReference type="EMBL" id="JNVN01001025">
    <property type="protein sequence ID" value="KHJ34142.1"/>
    <property type="molecule type" value="Genomic_DNA"/>
</dbReference>
<feature type="region of interest" description="Disordered" evidence="1">
    <location>
        <begin position="236"/>
        <end position="260"/>
    </location>
</feature>
<dbReference type="InterPro" id="IPR006016">
    <property type="entry name" value="UspA"/>
</dbReference>
<dbReference type="Pfam" id="PF00582">
    <property type="entry name" value="Usp"/>
    <property type="match status" value="1"/>
</dbReference>